<protein>
    <submittedName>
        <fullName evidence="1">Uncharacterized protein</fullName>
    </submittedName>
</protein>
<dbReference type="Proteomes" id="UP001432322">
    <property type="component" value="Unassembled WGS sequence"/>
</dbReference>
<dbReference type="AlphaFoldDB" id="A0AAV5VSP7"/>
<name>A0AAV5VSP7_9BILA</name>
<evidence type="ECO:0000313" key="2">
    <source>
        <dbReference type="Proteomes" id="UP001432322"/>
    </source>
</evidence>
<feature type="non-terminal residue" evidence="1">
    <location>
        <position position="85"/>
    </location>
</feature>
<feature type="non-terminal residue" evidence="1">
    <location>
        <position position="1"/>
    </location>
</feature>
<organism evidence="1 2">
    <name type="scientific">Pristionchus fissidentatus</name>
    <dbReference type="NCBI Taxonomy" id="1538716"/>
    <lineage>
        <taxon>Eukaryota</taxon>
        <taxon>Metazoa</taxon>
        <taxon>Ecdysozoa</taxon>
        <taxon>Nematoda</taxon>
        <taxon>Chromadorea</taxon>
        <taxon>Rhabditida</taxon>
        <taxon>Rhabditina</taxon>
        <taxon>Diplogasteromorpha</taxon>
        <taxon>Diplogasteroidea</taxon>
        <taxon>Neodiplogasteridae</taxon>
        <taxon>Pristionchus</taxon>
    </lineage>
</organism>
<proteinExistence type="predicted"/>
<gene>
    <name evidence="1" type="ORF">PFISCL1PPCAC_13770</name>
</gene>
<keyword evidence="2" id="KW-1185">Reference proteome</keyword>
<evidence type="ECO:0000313" key="1">
    <source>
        <dbReference type="EMBL" id="GMT22473.1"/>
    </source>
</evidence>
<comment type="caution">
    <text evidence="1">The sequence shown here is derived from an EMBL/GenBank/DDBJ whole genome shotgun (WGS) entry which is preliminary data.</text>
</comment>
<reference evidence="1" key="1">
    <citation type="submission" date="2023-10" db="EMBL/GenBank/DDBJ databases">
        <title>Genome assembly of Pristionchus species.</title>
        <authorList>
            <person name="Yoshida K."/>
            <person name="Sommer R.J."/>
        </authorList>
    </citation>
    <scope>NUCLEOTIDE SEQUENCE</scope>
    <source>
        <strain evidence="1">RS5133</strain>
    </source>
</reference>
<dbReference type="EMBL" id="BTSY01000004">
    <property type="protein sequence ID" value="GMT22473.1"/>
    <property type="molecule type" value="Genomic_DNA"/>
</dbReference>
<sequence>VGDSNENSGDRSRRLNKEVLKRVMNYHRDEESSQHTERCIGDCKTSKVVVVLVEDDDRPVSEVDNVGQIADVHHDFISNDLILSE</sequence>
<accession>A0AAV5VSP7</accession>